<accession>A0AAJ6CV40</accession>
<reference evidence="4 5" key="1">
    <citation type="submission" date="2019-11" db="EMBL/GenBank/DDBJ databases">
        <authorList>
            <person name="Cho J.-C."/>
        </authorList>
    </citation>
    <scope>NUCLEOTIDE SEQUENCE [LARGE SCALE GENOMIC DNA]</scope>
    <source>
        <strain evidence="3 4">JH1073</strain>
        <strain evidence="2 5">JH702</strain>
    </source>
</reference>
<dbReference type="Proteomes" id="UP001219901">
    <property type="component" value="Chromosome"/>
</dbReference>
<dbReference type="RefSeq" id="WP_342823262.1">
    <property type="nucleotide sequence ID" value="NZ_CP046146.1"/>
</dbReference>
<organism evidence="3 4">
    <name type="scientific">Candidatus Lucifugimonas marina</name>
    <dbReference type="NCBI Taxonomy" id="3038979"/>
    <lineage>
        <taxon>Bacteria</taxon>
        <taxon>Bacillati</taxon>
        <taxon>Chloroflexota</taxon>
        <taxon>Dehalococcoidia</taxon>
        <taxon>SAR202 cluster</taxon>
        <taxon>Candidatus Lucifugimonadales</taxon>
        <taxon>Candidatus Lucifugimonadaceae</taxon>
        <taxon>Candidatus Lucifugimonas</taxon>
    </lineage>
</organism>
<dbReference type="Proteomes" id="UP001321249">
    <property type="component" value="Unassembled WGS sequence"/>
</dbReference>
<evidence type="ECO:0000313" key="2">
    <source>
        <dbReference type="EMBL" id="MDG0865769.1"/>
    </source>
</evidence>
<evidence type="ECO:0000313" key="3">
    <source>
        <dbReference type="EMBL" id="WFG39500.1"/>
    </source>
</evidence>
<sequence length="106" mass="11902">MMRHTSIAVLIAFLVAVIATHSLYVHVDNNPILAFDSMEPNTGLLANEAESVESEERHDSSEDSDEQFHRHSKPEKLVVPCTVESGFEITRKTRRSTLGRSRTRAP</sequence>
<keyword evidence="4" id="KW-1185">Reference proteome</keyword>
<evidence type="ECO:0000313" key="4">
    <source>
        <dbReference type="Proteomes" id="UP001219901"/>
    </source>
</evidence>
<name>A0AAJ6CV40_9CHLR</name>
<dbReference type="EMBL" id="WMBE01000001">
    <property type="protein sequence ID" value="MDG0865769.1"/>
    <property type="molecule type" value="Genomic_DNA"/>
</dbReference>
<gene>
    <name evidence="2" type="ORF">GKO46_01605</name>
    <name evidence="3" type="ORF">GKO48_07665</name>
</gene>
<evidence type="ECO:0000256" key="1">
    <source>
        <dbReference type="SAM" id="MobiDB-lite"/>
    </source>
</evidence>
<protein>
    <submittedName>
        <fullName evidence="3">Uncharacterized protein</fullName>
    </submittedName>
</protein>
<dbReference type="AlphaFoldDB" id="A0AAJ6CV40"/>
<feature type="region of interest" description="Disordered" evidence="1">
    <location>
        <begin position="44"/>
        <end position="76"/>
    </location>
</feature>
<feature type="compositionally biased region" description="Basic and acidic residues" evidence="1">
    <location>
        <begin position="54"/>
        <end position="69"/>
    </location>
</feature>
<evidence type="ECO:0000313" key="5">
    <source>
        <dbReference type="Proteomes" id="UP001321249"/>
    </source>
</evidence>
<reference evidence="3" key="2">
    <citation type="journal article" date="2023" name="Nat. Commun.">
        <title>Cultivation of marine bacteria of the SAR202 clade.</title>
        <authorList>
            <person name="Lim Y."/>
            <person name="Seo J.H."/>
            <person name="Giovannoni S.J."/>
            <person name="Kang I."/>
            <person name="Cho J.C."/>
        </authorList>
    </citation>
    <scope>NUCLEOTIDE SEQUENCE</scope>
    <source>
        <strain evidence="3">JH1073</strain>
    </source>
</reference>
<proteinExistence type="predicted"/>
<dbReference type="EMBL" id="CP046147">
    <property type="protein sequence ID" value="WFG39500.1"/>
    <property type="molecule type" value="Genomic_DNA"/>
</dbReference>
<reference evidence="4" key="3">
    <citation type="submission" date="2023-06" db="EMBL/GenBank/DDBJ databases">
        <title>Pangenomics reveal diversification of enzyme families and niche specialization in globally abundant SAR202 bacteria.</title>
        <authorList>
            <person name="Saw J.H.W."/>
        </authorList>
    </citation>
    <scope>NUCLEOTIDE SEQUENCE [LARGE SCALE GENOMIC DNA]</scope>
    <source>
        <strain evidence="4">JH1073</strain>
    </source>
</reference>